<dbReference type="EC" id="2.7.7.60" evidence="5"/>
<dbReference type="EMBL" id="CVMV01000015">
    <property type="protein sequence ID" value="CRG93324.1"/>
    <property type="molecule type" value="Genomic_DNA"/>
</dbReference>
<dbReference type="AlphaFoldDB" id="A0A1J1GLU8"/>
<dbReference type="OrthoDB" id="414267at2759"/>
<evidence type="ECO:0000256" key="3">
    <source>
        <dbReference type="ARBA" id="ARBA00022695"/>
    </source>
</evidence>
<dbReference type="Gene3D" id="3.90.550.10">
    <property type="entry name" value="Spore Coat Polysaccharide Biosynthesis Protein SpsA, Chain A"/>
    <property type="match status" value="2"/>
</dbReference>
<dbReference type="GeneID" id="39729555"/>
<keyword evidence="2 5" id="KW-0808">Transferase</keyword>
<dbReference type="PANTHER" id="PTHR32125:SF4">
    <property type="entry name" value="2-C-METHYL-D-ERYTHRITOL 4-PHOSPHATE CYTIDYLYLTRANSFERASE, CHLOROPLASTIC"/>
    <property type="match status" value="1"/>
</dbReference>
<gene>
    <name evidence="5" type="primary">IspD</name>
    <name evidence="5" type="ORF">PGAL8A_00103000</name>
</gene>
<evidence type="ECO:0000313" key="6">
    <source>
        <dbReference type="Proteomes" id="UP000220797"/>
    </source>
</evidence>
<evidence type="ECO:0000313" key="5">
    <source>
        <dbReference type="EMBL" id="CRG93324.1"/>
    </source>
</evidence>
<evidence type="ECO:0000256" key="2">
    <source>
        <dbReference type="ARBA" id="ARBA00022679"/>
    </source>
</evidence>
<keyword evidence="4" id="KW-0732">Signal</keyword>
<protein>
    <submittedName>
        <fullName evidence="5">2-C-methyl-D-erythritol 4-phosphate, putative</fullName>
        <ecNumber evidence="5">2.7.7.60</ecNumber>
    </submittedName>
</protein>
<keyword evidence="6" id="KW-1185">Reference proteome</keyword>
<keyword evidence="3 5" id="KW-0548">Nucleotidyltransferase</keyword>
<dbReference type="PANTHER" id="PTHR32125">
    <property type="entry name" value="2-C-METHYL-D-ERYTHRITOL 4-PHOSPHATE CYTIDYLYLTRANSFERASE, CHLOROPLASTIC"/>
    <property type="match status" value="1"/>
</dbReference>
<comment type="similarity">
    <text evidence="1">Belongs to the IspD/TarI cytidylyltransferase family. IspD subfamily.</text>
</comment>
<evidence type="ECO:0000256" key="1">
    <source>
        <dbReference type="ARBA" id="ARBA00009789"/>
    </source>
</evidence>
<dbReference type="GO" id="GO:0008299">
    <property type="term" value="P:isoprenoid biosynthetic process"/>
    <property type="evidence" value="ECO:0007669"/>
    <property type="project" value="InterPro"/>
</dbReference>
<dbReference type="GO" id="GO:0050518">
    <property type="term" value="F:2-C-methyl-D-erythritol 4-phosphate cytidylyltransferase activity"/>
    <property type="evidence" value="ECO:0007669"/>
    <property type="project" value="UniProtKB-EC"/>
</dbReference>
<evidence type="ECO:0000256" key="4">
    <source>
        <dbReference type="SAM" id="SignalP"/>
    </source>
</evidence>
<proteinExistence type="inferred from homology"/>
<dbReference type="Proteomes" id="UP000220797">
    <property type="component" value="Unassembled WGS sequence"/>
</dbReference>
<comment type="caution">
    <text evidence="5">The sequence shown here is derived from an EMBL/GenBank/DDBJ whole genome shotgun (WGS) entry which is preliminary data.</text>
</comment>
<dbReference type="OMA" id="DNEKGKC"/>
<accession>A0A1J1GLU8</accession>
<dbReference type="Pfam" id="PF01128">
    <property type="entry name" value="IspD"/>
    <property type="match status" value="1"/>
</dbReference>
<feature type="signal peptide" evidence="4">
    <location>
        <begin position="1"/>
        <end position="21"/>
    </location>
</feature>
<feature type="chain" id="PRO_5009618910" evidence="4">
    <location>
        <begin position="22"/>
        <end position="631"/>
    </location>
</feature>
<dbReference type="InterPro" id="IPR029044">
    <property type="entry name" value="Nucleotide-diphossugar_trans"/>
</dbReference>
<dbReference type="PROSITE" id="PS01295">
    <property type="entry name" value="ISPD"/>
    <property type="match status" value="1"/>
</dbReference>
<dbReference type="InterPro" id="IPR034683">
    <property type="entry name" value="IspD/TarI"/>
</dbReference>
<dbReference type="InterPro" id="IPR050088">
    <property type="entry name" value="IspD/TarI_cytidylyltransf_bact"/>
</dbReference>
<name>A0A1J1GLU8_PLAGA</name>
<reference evidence="5" key="1">
    <citation type="submission" date="2015-04" db="EMBL/GenBank/DDBJ databases">
        <authorList>
            <consortium name="Pathogen Informatics"/>
        </authorList>
    </citation>
    <scope>NUCLEOTIDE SEQUENCE [LARGE SCALE GENOMIC DNA]</scope>
    <source>
        <strain evidence="5">8A</strain>
    </source>
</reference>
<dbReference type="VEuPathDB" id="PlasmoDB:PGAL8A_00103000"/>
<dbReference type="RefSeq" id="XP_028526146.1">
    <property type="nucleotide sequence ID" value="XM_028672977.1"/>
</dbReference>
<dbReference type="SUPFAM" id="SSF53448">
    <property type="entry name" value="Nucleotide-diphospho-sugar transferases"/>
    <property type="match status" value="1"/>
</dbReference>
<dbReference type="InterPro" id="IPR018294">
    <property type="entry name" value="ISPD_synthase_CS"/>
</dbReference>
<sequence length="631" mass="75523">MYKLRFFLSWILFNYITNISSSNFHFLKINVCHKNINLKKRILNNYCNVICKKHKNLLFQNSTKINKFSGKRKKKIIFQFIFNNLKDDKRIKFFKKYLFPDFLDNNDCQIKRNGNFDKMKLSNKSSNQLNSTQKCLDEKLVQCSYDKFNNNLKYSENDLYNLRNYEKKINKKNIHSIILCGGTGKRTSLATPKQFLKLNDIPLFIYSFNLFIKCNFVKTVTIVCDSKYFNYAIDNINMYNPILLKKKMKNNFLHSYPIGNVENKEANDKDKISNKVDISSFLKKNEYIIYDNEKNKCIFDIDELLDDILRNRENIKNDFNISNEINKKKNDKIKIKLKNIDVKRYKLIRIIQSGKERLDSFLNATKKLDIYLNNQIYIYELIKNYMENSEQRNNYEFENLIEKDKRNISNDNEINKNIEKKKRYITNILIHDGARPFLSELDFFKLIYYSSLGKNAILCVKATDTVKLINNKKQNSTLYLIKKTIKRDSIFQAQTPQIFDSKTLLSVLPFFFSDQTRKKKKSNLKNKQFTDTSSLFQFLTKKKVYALQSTFPNFKITTPADVFQSIFLMKYIYNYKYLSIDENVFKEEYINSNSSNILKNQFNNFFYYNSLNEKQKILYHNFYYKKKNKIK</sequence>
<organism evidence="5 6">
    <name type="scientific">Plasmodium gallinaceum</name>
    <dbReference type="NCBI Taxonomy" id="5849"/>
    <lineage>
        <taxon>Eukaryota</taxon>
        <taxon>Sar</taxon>
        <taxon>Alveolata</taxon>
        <taxon>Apicomplexa</taxon>
        <taxon>Aconoidasida</taxon>
        <taxon>Haemosporida</taxon>
        <taxon>Plasmodiidae</taxon>
        <taxon>Plasmodium</taxon>
        <taxon>Plasmodium (Haemamoeba)</taxon>
    </lineage>
</organism>